<dbReference type="InterPro" id="IPR001098">
    <property type="entry name" value="DNA-dir_DNA_pol_A_palm_dom"/>
</dbReference>
<keyword evidence="5" id="KW-0540">Nuclease</keyword>
<organism evidence="8 9">
    <name type="scientific">Pseudaminobacter soli</name>
    <name type="common">ex Zhang et al. 2022</name>
    <dbReference type="NCBI Taxonomy" id="2831468"/>
    <lineage>
        <taxon>Bacteria</taxon>
        <taxon>Pseudomonadati</taxon>
        <taxon>Pseudomonadota</taxon>
        <taxon>Alphaproteobacteria</taxon>
        <taxon>Hyphomicrobiales</taxon>
        <taxon>Phyllobacteriaceae</taxon>
        <taxon>Pseudaminobacter</taxon>
    </lineage>
</organism>
<dbReference type="InterPro" id="IPR002298">
    <property type="entry name" value="DNA_polymerase_A"/>
</dbReference>
<dbReference type="PANTHER" id="PTHR10133:SF27">
    <property type="entry name" value="DNA POLYMERASE NU"/>
    <property type="match status" value="1"/>
</dbReference>
<dbReference type="InterPro" id="IPR043502">
    <property type="entry name" value="DNA/RNA_pol_sf"/>
</dbReference>
<dbReference type="RefSeq" id="WP_188254304.1">
    <property type="nucleotide sequence ID" value="NZ_JABVCF010000004.1"/>
</dbReference>
<comment type="subunit">
    <text evidence="2">Single-chain monomer with multiple functions.</text>
</comment>
<dbReference type="EMBL" id="JAGWCR010000004">
    <property type="protein sequence ID" value="MBS3648740.1"/>
    <property type="molecule type" value="Genomic_DNA"/>
</dbReference>
<dbReference type="GO" id="GO:0006261">
    <property type="term" value="P:DNA-templated DNA replication"/>
    <property type="evidence" value="ECO:0007669"/>
    <property type="project" value="InterPro"/>
</dbReference>
<name>A0A942I7U7_9HYPH</name>
<keyword evidence="9" id="KW-1185">Reference proteome</keyword>
<dbReference type="InterPro" id="IPR036397">
    <property type="entry name" value="RNaseH_sf"/>
</dbReference>
<dbReference type="SUPFAM" id="SSF53098">
    <property type="entry name" value="Ribonuclease H-like"/>
    <property type="match status" value="1"/>
</dbReference>
<dbReference type="GO" id="GO:0006302">
    <property type="term" value="P:double-strand break repair"/>
    <property type="evidence" value="ECO:0007669"/>
    <property type="project" value="TreeGrafter"/>
</dbReference>
<dbReference type="SMART" id="SM00482">
    <property type="entry name" value="POLAc"/>
    <property type="match status" value="1"/>
</dbReference>
<dbReference type="Pfam" id="PF00476">
    <property type="entry name" value="DNA_pol_A"/>
    <property type="match status" value="1"/>
</dbReference>
<dbReference type="PANTHER" id="PTHR10133">
    <property type="entry name" value="DNA POLYMERASE I"/>
    <property type="match status" value="1"/>
</dbReference>
<evidence type="ECO:0000256" key="1">
    <source>
        <dbReference type="ARBA" id="ARBA00007705"/>
    </source>
</evidence>
<accession>A0A942I7U7</accession>
<dbReference type="GO" id="GO:0003677">
    <property type="term" value="F:DNA binding"/>
    <property type="evidence" value="ECO:0007669"/>
    <property type="project" value="InterPro"/>
</dbReference>
<dbReference type="AlphaFoldDB" id="A0A942I7U7"/>
<reference evidence="8" key="1">
    <citation type="submission" date="2021-04" db="EMBL/GenBank/DDBJ databases">
        <title>Pseudaminobacter soli sp. nov., isolated from paddy soil contaminated by heavy metals.</title>
        <authorList>
            <person name="Zhang K."/>
        </authorList>
    </citation>
    <scope>NUCLEOTIDE SEQUENCE</scope>
    <source>
        <strain evidence="8">19-2017</strain>
    </source>
</reference>
<sequence>MREVIWDCETDGLLPEVSRIWVISLMIIENDEPSPIFSYTGDEIDDAVGIIEEADISIGHNLLGYDLLVLEKLYEDFNPKEGQIIRDTQALSQMIFANQKDKDYKLHERGVLEGKLIGRHGLEAWGQRLGHYKGSYAKDMQALGRDPWKDFDFETGVPYCEDDIEVTYRLWMKCKGVQWSDEAIRLEHQITHLMALQERAGFWFDRIGGQALEDEVTAEYEKLSKVAIEHFGWWLAPSKKYKGEPREHFGEDDSRSVWAEVTIEKRATRRVRMKEGDAAGVWCHFSADAPYCKVERKDFNPNSRPQIIDRLRVVYNWEPVDFTEAGNPQVDDEVLRKLADDWPICDTLAELFFLAKLHGQVAKGQNGWMKLVDEDGFIHARTNAGGTRSGRASHSFPNIAQVPKVKVVDLILKDGSKNNLLLDANGEWLPQCYKADGSLKKAAVVYGRAGNYGWECRNLFQAPVLNGHQWWLMGCDLSGIELRCFGHHLARWDEGSYLEVVLNGDVHTTNQQAAGLPTRDNAKTFIYATLYGGGDAKIGSIVCPPGTPEKIMAARGKELKAKFQQGVPAYRELMRWVAKQARQGWMPGLDGRKLWVKSPHSALNLLLQSDGALIAKKWVCLYVEYMEDAGYRFGWDGDFTLCAWVHDEIQSACRTKEIAEHAAEIAKRAAADAGHHFNYVAPVDAEAKIGLTWAQTH</sequence>
<dbReference type="EC" id="2.7.7.7" evidence="3"/>
<gene>
    <name evidence="8" type="ORF">KEU06_08870</name>
</gene>
<dbReference type="GO" id="GO:0003887">
    <property type="term" value="F:DNA-directed DNA polymerase activity"/>
    <property type="evidence" value="ECO:0007669"/>
    <property type="project" value="UniProtKB-EC"/>
</dbReference>
<keyword evidence="5" id="KW-0269">Exonuclease</keyword>
<protein>
    <recommendedName>
        <fullName evidence="3">DNA-directed DNA polymerase</fullName>
        <ecNumber evidence="3">2.7.7.7</ecNumber>
    </recommendedName>
</protein>
<keyword evidence="4" id="KW-0235">DNA replication</keyword>
<evidence type="ECO:0000256" key="2">
    <source>
        <dbReference type="ARBA" id="ARBA00011541"/>
    </source>
</evidence>
<evidence type="ECO:0000313" key="8">
    <source>
        <dbReference type="EMBL" id="MBS3648740.1"/>
    </source>
</evidence>
<evidence type="ECO:0000256" key="6">
    <source>
        <dbReference type="ARBA" id="ARBA00049244"/>
    </source>
</evidence>
<dbReference type="GO" id="GO:0004527">
    <property type="term" value="F:exonuclease activity"/>
    <property type="evidence" value="ECO:0007669"/>
    <property type="project" value="UniProtKB-KW"/>
</dbReference>
<comment type="catalytic activity">
    <reaction evidence="6">
        <text>DNA(n) + a 2'-deoxyribonucleoside 5'-triphosphate = DNA(n+1) + diphosphate</text>
        <dbReference type="Rhea" id="RHEA:22508"/>
        <dbReference type="Rhea" id="RHEA-COMP:17339"/>
        <dbReference type="Rhea" id="RHEA-COMP:17340"/>
        <dbReference type="ChEBI" id="CHEBI:33019"/>
        <dbReference type="ChEBI" id="CHEBI:61560"/>
        <dbReference type="ChEBI" id="CHEBI:173112"/>
        <dbReference type="EC" id="2.7.7.7"/>
    </reaction>
</comment>
<comment type="caution">
    <text evidence="8">The sequence shown here is derived from an EMBL/GenBank/DDBJ whole genome shotgun (WGS) entry which is preliminary data.</text>
</comment>
<dbReference type="Gene3D" id="3.30.420.10">
    <property type="entry name" value="Ribonuclease H-like superfamily/Ribonuclease H"/>
    <property type="match status" value="1"/>
</dbReference>
<feature type="domain" description="DNA-directed DNA polymerase family A palm" evidence="7">
    <location>
        <begin position="453"/>
        <end position="657"/>
    </location>
</feature>
<dbReference type="Gene3D" id="3.30.70.370">
    <property type="match status" value="2"/>
</dbReference>
<keyword evidence="5" id="KW-0378">Hydrolase</keyword>
<proteinExistence type="inferred from homology"/>
<dbReference type="Gene3D" id="1.20.1060.10">
    <property type="entry name" value="Taq DNA Polymerase, Chain T, domain 4"/>
    <property type="match status" value="1"/>
</dbReference>
<evidence type="ECO:0000256" key="3">
    <source>
        <dbReference type="ARBA" id="ARBA00012417"/>
    </source>
</evidence>
<evidence type="ECO:0000256" key="5">
    <source>
        <dbReference type="ARBA" id="ARBA00022839"/>
    </source>
</evidence>
<comment type="similarity">
    <text evidence="1">Belongs to the DNA polymerase type-A family.</text>
</comment>
<dbReference type="Proteomes" id="UP000680348">
    <property type="component" value="Unassembled WGS sequence"/>
</dbReference>
<evidence type="ECO:0000259" key="7">
    <source>
        <dbReference type="SMART" id="SM00482"/>
    </source>
</evidence>
<dbReference type="InterPro" id="IPR012337">
    <property type="entry name" value="RNaseH-like_sf"/>
</dbReference>
<evidence type="ECO:0000313" key="9">
    <source>
        <dbReference type="Proteomes" id="UP000680348"/>
    </source>
</evidence>
<dbReference type="SUPFAM" id="SSF56672">
    <property type="entry name" value="DNA/RNA polymerases"/>
    <property type="match status" value="1"/>
</dbReference>
<evidence type="ECO:0000256" key="4">
    <source>
        <dbReference type="ARBA" id="ARBA00022705"/>
    </source>
</evidence>